<gene>
    <name evidence="2" type="ORF">RUMHYD_00454</name>
</gene>
<keyword evidence="3" id="KW-1185">Reference proteome</keyword>
<reference evidence="2 3" key="1">
    <citation type="submission" date="2009-01" db="EMBL/GenBank/DDBJ databases">
        <authorList>
            <person name="Fulton L."/>
            <person name="Clifton S."/>
            <person name="Fulton B."/>
            <person name="Xu J."/>
            <person name="Minx P."/>
            <person name="Pepin K.H."/>
            <person name="Johnson M."/>
            <person name="Bhonagiri V."/>
            <person name="Nash W.E."/>
            <person name="Mardis E.R."/>
            <person name="Wilson R.K."/>
        </authorList>
    </citation>
    <scope>NUCLEOTIDE SEQUENCE [LARGE SCALE GENOMIC DNA]</scope>
    <source>
        <strain evidence="3">DSM 10507 / JCM 14656 / S5a33</strain>
    </source>
</reference>
<dbReference type="HOGENOM" id="CLU_083579_1_0_9"/>
<reference evidence="2 3" key="2">
    <citation type="submission" date="2009-02" db="EMBL/GenBank/DDBJ databases">
        <title>Draft genome sequence of Blautia hydrogenotrophica DSM 10507 (Ruminococcus hydrogenotrophicus DSM 10507).</title>
        <authorList>
            <person name="Sudarsanam P."/>
            <person name="Ley R."/>
            <person name="Guruge J."/>
            <person name="Turnbaugh P.J."/>
            <person name="Mahowald M."/>
            <person name="Liep D."/>
            <person name="Gordon J."/>
        </authorList>
    </citation>
    <scope>NUCLEOTIDE SEQUENCE [LARGE SCALE GENOMIC DNA]</scope>
    <source>
        <strain evidence="3">DSM 10507 / JCM 14656 / S5a33</strain>
    </source>
</reference>
<dbReference type="RefSeq" id="WP_005945628.1">
    <property type="nucleotide sequence ID" value="NZ_CP136423.1"/>
</dbReference>
<dbReference type="GeneID" id="86821703"/>
<name>C0CHZ0_BLAHS</name>
<dbReference type="InterPro" id="IPR018768">
    <property type="entry name" value="DUF2344"/>
</dbReference>
<dbReference type="Proteomes" id="UP000003100">
    <property type="component" value="Unassembled WGS sequence"/>
</dbReference>
<evidence type="ECO:0000313" key="2">
    <source>
        <dbReference type="EMBL" id="EEG50578.1"/>
    </source>
</evidence>
<dbReference type="AlphaFoldDB" id="C0CHZ0"/>
<dbReference type="EMBL" id="ACBZ01000017">
    <property type="protein sequence ID" value="EEG50578.1"/>
    <property type="molecule type" value="Genomic_DNA"/>
</dbReference>
<evidence type="ECO:0000259" key="1">
    <source>
        <dbReference type="Pfam" id="PF10105"/>
    </source>
</evidence>
<dbReference type="Pfam" id="PF10105">
    <property type="entry name" value="DUF2344"/>
    <property type="match status" value="1"/>
</dbReference>
<dbReference type="eggNOG" id="COG5011">
    <property type="taxonomic scope" value="Bacteria"/>
</dbReference>
<organism evidence="2 3">
    <name type="scientific">Blautia hydrogenotrophica (strain DSM 10507 / JCM 14656 / S5a33)</name>
    <name type="common">Ruminococcus hydrogenotrophicus</name>
    <dbReference type="NCBI Taxonomy" id="476272"/>
    <lineage>
        <taxon>Bacteria</taxon>
        <taxon>Bacillati</taxon>
        <taxon>Bacillota</taxon>
        <taxon>Clostridia</taxon>
        <taxon>Lachnospirales</taxon>
        <taxon>Lachnospiraceae</taxon>
        <taxon>Blautia</taxon>
    </lineage>
</organism>
<evidence type="ECO:0000313" key="3">
    <source>
        <dbReference type="Proteomes" id="UP000003100"/>
    </source>
</evidence>
<protein>
    <recommendedName>
        <fullName evidence="1">DUF2344 domain-containing protein</fullName>
    </recommendedName>
</protein>
<feature type="domain" description="DUF2344" evidence="1">
    <location>
        <begin position="2"/>
        <end position="178"/>
    </location>
</feature>
<accession>C0CHZ0</accession>
<proteinExistence type="predicted"/>
<comment type="caution">
    <text evidence="2">The sequence shown here is derived from an EMBL/GenBank/DDBJ whole genome shotgun (WGS) entry which is preliminary data.</text>
</comment>
<dbReference type="NCBIfam" id="TIGR03936">
    <property type="entry name" value="sam_1_link_chp"/>
    <property type="match status" value="1"/>
</dbReference>
<sequence>MKVRIKFSKEGSLKFIGHLDTMRYFQKALRRAKLPVAYSEGFSPHIIMSFAAPLGVGITSSGEYFDVQFTQEMSTTEISQRLNATMAEGIRVICTRKVEDGKASKAMSLVEAADYLVTFHSGKEPEMDWKRQVETFCGQEQILVTKKTKRSEKEVDIRPFIYEMRVEDDGLFLRLAAASRNYTKPELVMDTFLKSLGILPNPFSYQVHRCEIYADRSESSECHLFVPLADLGEEIE</sequence>
<dbReference type="PATRIC" id="fig|476272.21.peg.3461"/>